<evidence type="ECO:0000256" key="6">
    <source>
        <dbReference type="SAM" id="SignalP"/>
    </source>
</evidence>
<dbReference type="GO" id="GO:0006508">
    <property type="term" value="P:proteolysis"/>
    <property type="evidence" value="ECO:0007669"/>
    <property type="project" value="UniProtKB-KW"/>
</dbReference>
<organism evidence="8">
    <name type="scientific">Corethrella appendiculata</name>
    <dbReference type="NCBI Taxonomy" id="1370023"/>
    <lineage>
        <taxon>Eukaryota</taxon>
        <taxon>Metazoa</taxon>
        <taxon>Ecdysozoa</taxon>
        <taxon>Arthropoda</taxon>
        <taxon>Hexapoda</taxon>
        <taxon>Insecta</taxon>
        <taxon>Pterygota</taxon>
        <taxon>Neoptera</taxon>
        <taxon>Endopterygota</taxon>
        <taxon>Diptera</taxon>
        <taxon>Nematocera</taxon>
        <taxon>Culicoidea</taxon>
        <taxon>Chaoboridae</taxon>
        <taxon>Corethrella</taxon>
    </lineage>
</organism>
<accession>U5EQD1</accession>
<keyword evidence="3" id="KW-0720">Serine protease</keyword>
<dbReference type="PANTHER" id="PTHR24276:SF98">
    <property type="entry name" value="FI18310P1-RELATED"/>
    <property type="match status" value="1"/>
</dbReference>
<dbReference type="Pfam" id="PF00089">
    <property type="entry name" value="Trypsin"/>
    <property type="match status" value="1"/>
</dbReference>
<dbReference type="EMBL" id="GANO01004342">
    <property type="protein sequence ID" value="JAB55529.1"/>
    <property type="molecule type" value="mRNA"/>
</dbReference>
<evidence type="ECO:0000256" key="1">
    <source>
        <dbReference type="ARBA" id="ARBA00022670"/>
    </source>
</evidence>
<proteinExistence type="evidence at transcript level"/>
<evidence type="ECO:0000256" key="2">
    <source>
        <dbReference type="ARBA" id="ARBA00022801"/>
    </source>
</evidence>
<dbReference type="InterPro" id="IPR001254">
    <property type="entry name" value="Trypsin_dom"/>
</dbReference>
<evidence type="ECO:0000256" key="3">
    <source>
        <dbReference type="ARBA" id="ARBA00022825"/>
    </source>
</evidence>
<dbReference type="SUPFAM" id="SSF50494">
    <property type="entry name" value="Trypsin-like serine proteases"/>
    <property type="match status" value="1"/>
</dbReference>
<keyword evidence="2" id="KW-0378">Hydrolase</keyword>
<feature type="domain" description="Peptidase S1" evidence="7">
    <location>
        <begin position="7"/>
        <end position="309"/>
    </location>
</feature>
<dbReference type="InterPro" id="IPR050430">
    <property type="entry name" value="Peptidase_S1"/>
</dbReference>
<comment type="similarity">
    <text evidence="5">Belongs to the peptidase S1 family. CLIP subfamily.</text>
</comment>
<evidence type="ECO:0000256" key="4">
    <source>
        <dbReference type="ARBA" id="ARBA00023157"/>
    </source>
</evidence>
<dbReference type="AlphaFoldDB" id="U5EQD1"/>
<keyword evidence="1" id="KW-0645">Protease</keyword>
<feature type="signal peptide" evidence="6">
    <location>
        <begin position="1"/>
        <end position="20"/>
    </location>
</feature>
<evidence type="ECO:0000256" key="5">
    <source>
        <dbReference type="ARBA" id="ARBA00024195"/>
    </source>
</evidence>
<protein>
    <submittedName>
        <fullName evidence="8">Putative trypsin-like salivary secreted protein</fullName>
    </submittedName>
</protein>
<evidence type="ECO:0000313" key="8">
    <source>
        <dbReference type="EMBL" id="JAB55529.1"/>
    </source>
</evidence>
<reference evidence="8" key="1">
    <citation type="journal article" date="2014" name="Insect Biochem. Mol. Biol.">
        <title>An insight into the sialome of the frog biting fly, Corethrella appendiculata.</title>
        <authorList>
            <person name="Ribeiro J.M.C."/>
            <person name="Chagas A.C."/>
            <person name="Pham V.M."/>
            <person name="Lounibos L.P."/>
            <person name="Calvo E."/>
        </authorList>
    </citation>
    <scope>NUCLEOTIDE SEQUENCE</scope>
    <source>
        <tissue evidence="8">Salivary glands</tissue>
    </source>
</reference>
<dbReference type="PANTHER" id="PTHR24276">
    <property type="entry name" value="POLYSERASE-RELATED"/>
    <property type="match status" value="1"/>
</dbReference>
<dbReference type="Gene3D" id="2.40.10.10">
    <property type="entry name" value="Trypsin-like serine proteases"/>
    <property type="match status" value="1"/>
</dbReference>
<dbReference type="InterPro" id="IPR009003">
    <property type="entry name" value="Peptidase_S1_PA"/>
</dbReference>
<evidence type="ECO:0000259" key="7">
    <source>
        <dbReference type="PROSITE" id="PS50240"/>
    </source>
</evidence>
<keyword evidence="4" id="KW-1015">Disulfide bond</keyword>
<name>U5EQD1_9DIPT</name>
<dbReference type="PROSITE" id="PS50240">
    <property type="entry name" value="TRYPSIN_DOM"/>
    <property type="match status" value="1"/>
</dbReference>
<feature type="chain" id="PRO_5004659550" evidence="6">
    <location>
        <begin position="21"/>
        <end position="338"/>
    </location>
</feature>
<dbReference type="InterPro" id="IPR043504">
    <property type="entry name" value="Peptidase_S1_PA_chymotrypsin"/>
</dbReference>
<keyword evidence="6" id="KW-0732">Signal</keyword>
<sequence>MYNFFVIVFGVIISVNYGHGIGSSTHSPVVSIRLRHQNFHVCNGIMVTQGAFVTLSNCFYRKIDDYVVVFGREEIPLNPIYAPYANHTSRNHTEEFFLGLNKRISSRIYSVDTNSTYENNLFSNGLSEDEQDVMFKELMTGSKLFFDIAAKEVKENEFCGIRKIIQYGGHRISVGFLDCQPKMNFTIMTIKELDHNSSANTLNLTGWGTILDTTDNKTSMVEKIQKFNMKIIDESLNALRDNKKVIIAELVANKSDSRSPCYGFAGAPLFQNEILYGFLDYGNADCRPEDSISFIRLSYYQDFIDYCTMNSLEYYFHSTLLKLKQSLQRIKQFLMNLF</sequence>
<dbReference type="GO" id="GO:0004252">
    <property type="term" value="F:serine-type endopeptidase activity"/>
    <property type="evidence" value="ECO:0007669"/>
    <property type="project" value="InterPro"/>
</dbReference>